<dbReference type="Proteomes" id="UP000050741">
    <property type="component" value="Unassembled WGS sequence"/>
</dbReference>
<evidence type="ECO:0000313" key="2">
    <source>
        <dbReference type="WBParaSite" id="GPLIN_000818600"/>
    </source>
</evidence>
<reference evidence="2" key="3">
    <citation type="submission" date="2016-06" db="UniProtKB">
        <authorList>
            <consortium name="WormBaseParasite"/>
        </authorList>
    </citation>
    <scope>IDENTIFICATION</scope>
</reference>
<proteinExistence type="predicted"/>
<protein>
    <submittedName>
        <fullName evidence="2">P-type domain-containing protein</fullName>
    </submittedName>
</protein>
<evidence type="ECO:0000313" key="1">
    <source>
        <dbReference type="Proteomes" id="UP000050741"/>
    </source>
</evidence>
<name>A0A183C5P1_GLOPA</name>
<sequence length="97" mass="10742">MQRLLRCRCYYGEKFKNLTNVQYELPTVPESKTLNCKKGGFDSKGYGSTLSGECTDEDNYCVMASCAKGHDLTPDSGDQFSAARFNAGRSVPAIERL</sequence>
<dbReference type="AlphaFoldDB" id="A0A183C5P1"/>
<accession>A0A183C5P1</accession>
<dbReference type="WBParaSite" id="GPLIN_000818600">
    <property type="protein sequence ID" value="GPLIN_000818600"/>
    <property type="gene ID" value="GPLIN_000818600"/>
</dbReference>
<reference evidence="1" key="2">
    <citation type="submission" date="2014-05" db="EMBL/GenBank/DDBJ databases">
        <title>The genome and life-stage specific transcriptomes of Globodera pallida elucidate key aspects of plant parasitism by a cyst nematode.</title>
        <authorList>
            <person name="Cotton J.A."/>
            <person name="Lilley C.J."/>
            <person name="Jones L.M."/>
            <person name="Kikuchi T."/>
            <person name="Reid A.J."/>
            <person name="Thorpe P."/>
            <person name="Tsai I.J."/>
            <person name="Beasley H."/>
            <person name="Blok V."/>
            <person name="Cock P.J.A."/>
            <person name="Van den Akker S.E."/>
            <person name="Holroyd N."/>
            <person name="Hunt M."/>
            <person name="Mantelin S."/>
            <person name="Naghra H."/>
            <person name="Pain A."/>
            <person name="Palomares-Rius J.E."/>
            <person name="Zarowiecki M."/>
            <person name="Berriman M."/>
            <person name="Jones J.T."/>
            <person name="Urwin P.E."/>
        </authorList>
    </citation>
    <scope>NUCLEOTIDE SEQUENCE [LARGE SCALE GENOMIC DNA]</scope>
    <source>
        <strain evidence="1">Lindley</strain>
    </source>
</reference>
<keyword evidence="1" id="KW-1185">Reference proteome</keyword>
<organism evidence="1 2">
    <name type="scientific">Globodera pallida</name>
    <name type="common">Potato cyst nematode worm</name>
    <name type="synonym">Heterodera pallida</name>
    <dbReference type="NCBI Taxonomy" id="36090"/>
    <lineage>
        <taxon>Eukaryota</taxon>
        <taxon>Metazoa</taxon>
        <taxon>Ecdysozoa</taxon>
        <taxon>Nematoda</taxon>
        <taxon>Chromadorea</taxon>
        <taxon>Rhabditida</taxon>
        <taxon>Tylenchina</taxon>
        <taxon>Tylenchomorpha</taxon>
        <taxon>Tylenchoidea</taxon>
        <taxon>Heteroderidae</taxon>
        <taxon>Heteroderinae</taxon>
        <taxon>Globodera</taxon>
    </lineage>
</organism>
<reference evidence="1" key="1">
    <citation type="submission" date="2013-12" db="EMBL/GenBank/DDBJ databases">
        <authorList>
            <person name="Aslett M."/>
        </authorList>
    </citation>
    <scope>NUCLEOTIDE SEQUENCE [LARGE SCALE GENOMIC DNA]</scope>
    <source>
        <strain evidence="1">Lindley</strain>
    </source>
</reference>